<keyword evidence="4" id="KW-1185">Reference proteome</keyword>
<comment type="similarity">
    <text evidence="1">Belongs to the iron/ascorbate-dependent oxidoreductase family.</text>
</comment>
<dbReference type="EMBL" id="QGKM01000017">
    <property type="protein sequence ID" value="PWQ98223.1"/>
    <property type="molecule type" value="Genomic_DNA"/>
</dbReference>
<dbReference type="AlphaFoldDB" id="A0A317CLB9"/>
<evidence type="ECO:0000313" key="4">
    <source>
        <dbReference type="Proteomes" id="UP000245539"/>
    </source>
</evidence>
<keyword evidence="1" id="KW-0479">Metal-binding</keyword>
<dbReference type="GO" id="GO:0046872">
    <property type="term" value="F:metal ion binding"/>
    <property type="evidence" value="ECO:0007669"/>
    <property type="project" value="UniProtKB-KW"/>
</dbReference>
<organism evidence="3 4">
    <name type="scientific">Leucothrix pacifica</name>
    <dbReference type="NCBI Taxonomy" id="1247513"/>
    <lineage>
        <taxon>Bacteria</taxon>
        <taxon>Pseudomonadati</taxon>
        <taxon>Pseudomonadota</taxon>
        <taxon>Gammaproteobacteria</taxon>
        <taxon>Thiotrichales</taxon>
        <taxon>Thiotrichaceae</taxon>
        <taxon>Leucothrix</taxon>
    </lineage>
</organism>
<proteinExistence type="inferred from homology"/>
<dbReference type="SUPFAM" id="SSF51197">
    <property type="entry name" value="Clavaminate synthase-like"/>
    <property type="match status" value="1"/>
</dbReference>
<name>A0A317CLB9_9GAMM</name>
<dbReference type="InterPro" id="IPR005123">
    <property type="entry name" value="Oxoglu/Fe-dep_dioxygenase_dom"/>
</dbReference>
<sequence>MNNLSDVINLSSNPISDRDFQARCKAEFDQHGALVLHNFFSEAAIQQVKTEGEAKQDQAWFCQQKHNVFLTPPDSDYPLTHPRNREVDSSKGCITDDQLSADSPLRTLYDSEVFKAFLCFVLGEDALYQYADDLSSINVHFAGEGQELGWHFDNSSFAITLLIQKPEGGGAFEYVKNVRDADRGEMNFEAVDAVLKGETEVSSLEINEGSLALFRGRNSMHRVTPTEGGKTRMLVVLAYNGQPGITLSESARMTFYGRLA</sequence>
<keyword evidence="1" id="KW-0560">Oxidoreductase</keyword>
<dbReference type="PROSITE" id="PS51471">
    <property type="entry name" value="FE2OG_OXY"/>
    <property type="match status" value="1"/>
</dbReference>
<evidence type="ECO:0000313" key="3">
    <source>
        <dbReference type="EMBL" id="PWQ98223.1"/>
    </source>
</evidence>
<dbReference type="Proteomes" id="UP000245539">
    <property type="component" value="Unassembled WGS sequence"/>
</dbReference>
<reference evidence="3 4" key="1">
    <citation type="submission" date="2018-05" db="EMBL/GenBank/DDBJ databases">
        <title>Leucothrix arctica sp. nov., isolated from Arctic seawater.</title>
        <authorList>
            <person name="Choi A."/>
            <person name="Baek K."/>
        </authorList>
    </citation>
    <scope>NUCLEOTIDE SEQUENCE [LARGE SCALE GENOMIC DNA]</scope>
    <source>
        <strain evidence="3 4">JCM 18388</strain>
    </source>
</reference>
<gene>
    <name evidence="3" type="ORF">DKW60_08330</name>
</gene>
<protein>
    <submittedName>
        <fullName evidence="3">ArpA protein</fullName>
    </submittedName>
</protein>
<dbReference type="Pfam" id="PF23169">
    <property type="entry name" value="HalD"/>
    <property type="match status" value="1"/>
</dbReference>
<comment type="caution">
    <text evidence="3">The sequence shown here is derived from an EMBL/GenBank/DDBJ whole genome shotgun (WGS) entry which is preliminary data.</text>
</comment>
<dbReference type="RefSeq" id="WP_109837195.1">
    <property type="nucleotide sequence ID" value="NZ_QGKM01000017.1"/>
</dbReference>
<feature type="domain" description="Fe2OG dioxygenase" evidence="2">
    <location>
        <begin position="115"/>
        <end position="243"/>
    </location>
</feature>
<accession>A0A317CLB9</accession>
<dbReference type="GO" id="GO:0016491">
    <property type="term" value="F:oxidoreductase activity"/>
    <property type="evidence" value="ECO:0007669"/>
    <property type="project" value="UniProtKB-KW"/>
</dbReference>
<evidence type="ECO:0000259" key="2">
    <source>
        <dbReference type="PROSITE" id="PS51471"/>
    </source>
</evidence>
<dbReference type="InterPro" id="IPR056470">
    <property type="entry name" value="BesD/HalB-like"/>
</dbReference>
<dbReference type="Gene3D" id="2.60.120.620">
    <property type="entry name" value="q2cbj1_9rhob like domain"/>
    <property type="match status" value="1"/>
</dbReference>
<keyword evidence="1" id="KW-0408">Iron</keyword>
<dbReference type="OrthoDB" id="9798229at2"/>
<evidence type="ECO:0000256" key="1">
    <source>
        <dbReference type="RuleBase" id="RU003682"/>
    </source>
</evidence>